<dbReference type="EMBL" id="CAJNOK010005389">
    <property type="protein sequence ID" value="CAF0970824.1"/>
    <property type="molecule type" value="Genomic_DNA"/>
</dbReference>
<evidence type="ECO:0000313" key="1">
    <source>
        <dbReference type="EMBL" id="CAF0970824.1"/>
    </source>
</evidence>
<protein>
    <submittedName>
        <fullName evidence="2">Uncharacterized protein</fullName>
    </submittedName>
</protein>
<dbReference type="Proteomes" id="UP000677228">
    <property type="component" value="Unassembled WGS sequence"/>
</dbReference>
<reference evidence="2" key="1">
    <citation type="submission" date="2021-02" db="EMBL/GenBank/DDBJ databases">
        <authorList>
            <person name="Nowell W R."/>
        </authorList>
    </citation>
    <scope>NUCLEOTIDE SEQUENCE</scope>
</reference>
<gene>
    <name evidence="1" type="ORF">OVA965_LOCUS13088</name>
    <name evidence="2" type="ORF">TMI583_LOCUS13092</name>
</gene>
<name>A0A8S2IEK8_9BILA</name>
<accession>A0A8S2IEK8</accession>
<organism evidence="2 3">
    <name type="scientific">Didymodactylos carnosus</name>
    <dbReference type="NCBI Taxonomy" id="1234261"/>
    <lineage>
        <taxon>Eukaryota</taxon>
        <taxon>Metazoa</taxon>
        <taxon>Spiralia</taxon>
        <taxon>Gnathifera</taxon>
        <taxon>Rotifera</taxon>
        <taxon>Eurotatoria</taxon>
        <taxon>Bdelloidea</taxon>
        <taxon>Philodinida</taxon>
        <taxon>Philodinidae</taxon>
        <taxon>Didymodactylos</taxon>
    </lineage>
</organism>
<sequence>MSDSRVNNMGPVMDATPEIQEISERPEIKHAAINALHKKHRENRIHHFTEAHKEGHLSAWTVIKYAEEDAAYGINYFMKVSIGDGLFIHIRVHRRENENIYDFYSLHETFKHNTATCVFTEVFESGLHDHSQRQENNRLKPPIRTAVQEMTHQGLIQGQIRTAVSVLHPNLTTDTKIKNVHNYDVFVPFYEVKDIDM</sequence>
<dbReference type="Proteomes" id="UP000682733">
    <property type="component" value="Unassembled WGS sequence"/>
</dbReference>
<comment type="caution">
    <text evidence="2">The sequence shown here is derived from an EMBL/GenBank/DDBJ whole genome shotgun (WGS) entry which is preliminary data.</text>
</comment>
<dbReference type="EMBL" id="CAJOBA010005395">
    <property type="protein sequence ID" value="CAF3742207.1"/>
    <property type="molecule type" value="Genomic_DNA"/>
</dbReference>
<dbReference type="Gene3D" id="3.10.450.10">
    <property type="match status" value="1"/>
</dbReference>
<dbReference type="AlphaFoldDB" id="A0A8S2IEK8"/>
<evidence type="ECO:0000313" key="2">
    <source>
        <dbReference type="EMBL" id="CAF3742207.1"/>
    </source>
</evidence>
<evidence type="ECO:0000313" key="3">
    <source>
        <dbReference type="Proteomes" id="UP000682733"/>
    </source>
</evidence>
<proteinExistence type="predicted"/>